<dbReference type="EMBL" id="CAJPWZ010002564">
    <property type="protein sequence ID" value="CAG2240546.1"/>
    <property type="molecule type" value="Genomic_DNA"/>
</dbReference>
<dbReference type="PROSITE" id="PS50088">
    <property type="entry name" value="ANK_REPEAT"/>
    <property type="match status" value="1"/>
</dbReference>
<dbReference type="Gene3D" id="1.25.40.20">
    <property type="entry name" value="Ankyrin repeat-containing domain"/>
    <property type="match status" value="2"/>
</dbReference>
<dbReference type="SMART" id="SM00248">
    <property type="entry name" value="ANK"/>
    <property type="match status" value="1"/>
</dbReference>
<dbReference type="OrthoDB" id="6047994at2759"/>
<evidence type="ECO:0000313" key="10">
    <source>
        <dbReference type="Proteomes" id="UP000683360"/>
    </source>
</evidence>
<accession>A0A8S3U3N4</accession>
<dbReference type="GO" id="GO:0085020">
    <property type="term" value="P:protein K6-linked ubiquitination"/>
    <property type="evidence" value="ECO:0007669"/>
    <property type="project" value="TreeGrafter"/>
</dbReference>
<dbReference type="GO" id="GO:0070531">
    <property type="term" value="C:BRCA1-A complex"/>
    <property type="evidence" value="ECO:0007669"/>
    <property type="project" value="TreeGrafter"/>
</dbReference>
<dbReference type="Gene3D" id="6.10.140.2220">
    <property type="match status" value="1"/>
</dbReference>
<dbReference type="GO" id="GO:0004842">
    <property type="term" value="F:ubiquitin-protein transferase activity"/>
    <property type="evidence" value="ECO:0007669"/>
    <property type="project" value="TreeGrafter"/>
</dbReference>
<dbReference type="GO" id="GO:0008270">
    <property type="term" value="F:zinc ion binding"/>
    <property type="evidence" value="ECO:0007669"/>
    <property type="project" value="UniProtKB-KW"/>
</dbReference>
<gene>
    <name evidence="9" type="ORF">MEDL_52823</name>
</gene>
<dbReference type="Pfam" id="PF13637">
    <property type="entry name" value="Ank_4"/>
    <property type="match status" value="1"/>
</dbReference>
<dbReference type="PROSITE" id="PS01360">
    <property type="entry name" value="ZF_MYND_1"/>
    <property type="match status" value="1"/>
</dbReference>
<evidence type="ECO:0000256" key="4">
    <source>
        <dbReference type="ARBA" id="ARBA00022833"/>
    </source>
</evidence>
<sequence>MGSEKLVSEMTRSELEQYKHSAETELTALVCQACESGDFNLLTDYLRILWDTDPQRVNATDKAGMTALHFAVSCQNVAILTLTGATPLHGAALQGNIDCIRLLLVKHADPRVEDEDGTTPMELAKDDASRTLLHDAVIDADSKRDAVDAVCAQCKQIPKDGLKRCGQCHVTLYCSRDCQLKHWKFSGHRSDCTGYVIARPFHYGEKAGEGFHTSFYRVMGSTKSDVKVYVRNANEAAQKMAFLTNKRFVVKVQVPIGASSGEMMVYNADRSVEGYVYHTERGSIRRSKIYDKFSEMQIKMENGNGDFKEEYKLRNDYKYPGRANFMKKPADVKGNKKNGTKETLKKNRYENLTKRIQTEGFMGVKAFFWAEIMTGIDEGCFKIFHGKCAPYQQW</sequence>
<evidence type="ECO:0000256" key="7">
    <source>
        <dbReference type="PROSITE-ProRule" id="PRU00134"/>
    </source>
</evidence>
<dbReference type="SUPFAM" id="SSF48403">
    <property type="entry name" value="Ankyrin repeat"/>
    <property type="match status" value="1"/>
</dbReference>
<feature type="domain" description="MYND-type" evidence="8">
    <location>
        <begin position="151"/>
        <end position="192"/>
    </location>
</feature>
<dbReference type="PANTHER" id="PTHR24171:SF8">
    <property type="entry name" value="BRCA1-ASSOCIATED RING DOMAIN PROTEIN 1"/>
    <property type="match status" value="1"/>
</dbReference>
<evidence type="ECO:0000256" key="2">
    <source>
        <dbReference type="ARBA" id="ARBA00022737"/>
    </source>
</evidence>
<feature type="repeat" description="ANK" evidence="6">
    <location>
        <begin position="83"/>
        <end position="115"/>
    </location>
</feature>
<keyword evidence="4" id="KW-0862">Zinc</keyword>
<keyword evidence="3 7" id="KW-0863">Zinc-finger</keyword>
<keyword evidence="1" id="KW-0479">Metal-binding</keyword>
<evidence type="ECO:0000256" key="5">
    <source>
        <dbReference type="ARBA" id="ARBA00023043"/>
    </source>
</evidence>
<organism evidence="9 10">
    <name type="scientific">Mytilus edulis</name>
    <name type="common">Blue mussel</name>
    <dbReference type="NCBI Taxonomy" id="6550"/>
    <lineage>
        <taxon>Eukaryota</taxon>
        <taxon>Metazoa</taxon>
        <taxon>Spiralia</taxon>
        <taxon>Lophotrochozoa</taxon>
        <taxon>Mollusca</taxon>
        <taxon>Bivalvia</taxon>
        <taxon>Autobranchia</taxon>
        <taxon>Pteriomorphia</taxon>
        <taxon>Mytilida</taxon>
        <taxon>Mytiloidea</taxon>
        <taxon>Mytilidae</taxon>
        <taxon>Mytilinae</taxon>
        <taxon>Mytilus</taxon>
    </lineage>
</organism>
<evidence type="ECO:0000259" key="8">
    <source>
        <dbReference type="PROSITE" id="PS50865"/>
    </source>
</evidence>
<evidence type="ECO:0000256" key="6">
    <source>
        <dbReference type="PROSITE-ProRule" id="PRU00023"/>
    </source>
</evidence>
<dbReference type="PROSITE" id="PS50297">
    <property type="entry name" value="ANK_REP_REGION"/>
    <property type="match status" value="1"/>
</dbReference>
<dbReference type="GO" id="GO:0031436">
    <property type="term" value="C:BRCA1-BARD1 complex"/>
    <property type="evidence" value="ECO:0007669"/>
    <property type="project" value="TreeGrafter"/>
</dbReference>
<reference evidence="9" key="1">
    <citation type="submission" date="2021-03" db="EMBL/GenBank/DDBJ databases">
        <authorList>
            <person name="Bekaert M."/>
        </authorList>
    </citation>
    <scope>NUCLEOTIDE SEQUENCE</scope>
</reference>
<dbReference type="SUPFAM" id="SSF144232">
    <property type="entry name" value="HIT/MYND zinc finger-like"/>
    <property type="match status" value="1"/>
</dbReference>
<dbReference type="PANTHER" id="PTHR24171">
    <property type="entry name" value="ANKYRIN REPEAT DOMAIN-CONTAINING PROTEIN 39-RELATED"/>
    <property type="match status" value="1"/>
</dbReference>
<dbReference type="Pfam" id="PF13857">
    <property type="entry name" value="Ank_5"/>
    <property type="match status" value="1"/>
</dbReference>
<evidence type="ECO:0000256" key="3">
    <source>
        <dbReference type="ARBA" id="ARBA00022771"/>
    </source>
</evidence>
<dbReference type="InterPro" id="IPR002110">
    <property type="entry name" value="Ankyrin_rpt"/>
</dbReference>
<evidence type="ECO:0000313" key="9">
    <source>
        <dbReference type="EMBL" id="CAG2240546.1"/>
    </source>
</evidence>
<keyword evidence="5 6" id="KW-0040">ANK repeat</keyword>
<dbReference type="Pfam" id="PF01753">
    <property type="entry name" value="zf-MYND"/>
    <property type="match status" value="1"/>
</dbReference>
<dbReference type="InterPro" id="IPR036770">
    <property type="entry name" value="Ankyrin_rpt-contain_sf"/>
</dbReference>
<comment type="caution">
    <text evidence="9">The sequence shown here is derived from an EMBL/GenBank/DDBJ whole genome shotgun (WGS) entry which is preliminary data.</text>
</comment>
<dbReference type="AlphaFoldDB" id="A0A8S3U3N4"/>
<dbReference type="PROSITE" id="PS50865">
    <property type="entry name" value="ZF_MYND_2"/>
    <property type="match status" value="1"/>
</dbReference>
<proteinExistence type="predicted"/>
<name>A0A8S3U3N4_MYTED</name>
<protein>
    <recommendedName>
        <fullName evidence="8">MYND-type domain-containing protein</fullName>
    </recommendedName>
</protein>
<keyword evidence="2" id="KW-0677">Repeat</keyword>
<evidence type="ECO:0000256" key="1">
    <source>
        <dbReference type="ARBA" id="ARBA00022723"/>
    </source>
</evidence>
<keyword evidence="10" id="KW-1185">Reference proteome</keyword>
<dbReference type="InterPro" id="IPR002893">
    <property type="entry name" value="Znf_MYND"/>
</dbReference>
<dbReference type="Proteomes" id="UP000683360">
    <property type="component" value="Unassembled WGS sequence"/>
</dbReference>